<dbReference type="Proteomes" id="UP001066276">
    <property type="component" value="Chromosome 11"/>
</dbReference>
<dbReference type="InterPro" id="IPR004244">
    <property type="entry name" value="Transposase_22"/>
</dbReference>
<dbReference type="PANTHER" id="PTHR11505">
    <property type="entry name" value="L1 TRANSPOSABLE ELEMENT-RELATED"/>
    <property type="match status" value="1"/>
</dbReference>
<keyword evidence="2" id="KW-1185">Reference proteome</keyword>
<reference evidence="1" key="1">
    <citation type="journal article" date="2022" name="bioRxiv">
        <title>Sequencing and chromosome-scale assembly of the giantPleurodeles waltlgenome.</title>
        <authorList>
            <person name="Brown T."/>
            <person name="Elewa A."/>
            <person name="Iarovenko S."/>
            <person name="Subramanian E."/>
            <person name="Araus A.J."/>
            <person name="Petzold A."/>
            <person name="Susuki M."/>
            <person name="Suzuki K.-i.T."/>
            <person name="Hayashi T."/>
            <person name="Toyoda A."/>
            <person name="Oliveira C."/>
            <person name="Osipova E."/>
            <person name="Leigh N.D."/>
            <person name="Simon A."/>
            <person name="Yun M.H."/>
        </authorList>
    </citation>
    <scope>NUCLEOTIDE SEQUENCE</scope>
    <source>
        <strain evidence="1">20211129_DDA</strain>
        <tissue evidence="1">Liver</tissue>
    </source>
</reference>
<dbReference type="EMBL" id="JANPWB010000015">
    <property type="protein sequence ID" value="KAJ1093077.1"/>
    <property type="molecule type" value="Genomic_DNA"/>
</dbReference>
<accession>A0AAV7LRQ6</accession>
<protein>
    <submittedName>
        <fullName evidence="1">Uncharacterized protein</fullName>
    </submittedName>
</protein>
<sequence>MGQTKPKSQGPIGQASLALHDRMPEMATPVVPEEMSDTLKKILGAIEDSKLTLQRDIGKVAAELGLLRADHQNLSDKLREVESTVTNIQPSHQALKLQVPHLTGAWNGGQTMQRDAAVATMSALSDCWKEWRNMLEFLEPWLHALMDSNQLMPFFALERAHRVPAQRPQPGRLPRPVVAKLLHYRDRDLLLQRARMAGPFKVKGGQASLFLDFTEAVQARRDSFTTVKRALREEGVTYGLLFPSWLKLMVAGTVHFCQDPK</sequence>
<name>A0AAV7LRQ6_PLEWA</name>
<evidence type="ECO:0000313" key="2">
    <source>
        <dbReference type="Proteomes" id="UP001066276"/>
    </source>
</evidence>
<evidence type="ECO:0000313" key="1">
    <source>
        <dbReference type="EMBL" id="KAJ1093077.1"/>
    </source>
</evidence>
<proteinExistence type="predicted"/>
<organism evidence="1 2">
    <name type="scientific">Pleurodeles waltl</name>
    <name type="common">Iberian ribbed newt</name>
    <dbReference type="NCBI Taxonomy" id="8319"/>
    <lineage>
        <taxon>Eukaryota</taxon>
        <taxon>Metazoa</taxon>
        <taxon>Chordata</taxon>
        <taxon>Craniata</taxon>
        <taxon>Vertebrata</taxon>
        <taxon>Euteleostomi</taxon>
        <taxon>Amphibia</taxon>
        <taxon>Batrachia</taxon>
        <taxon>Caudata</taxon>
        <taxon>Salamandroidea</taxon>
        <taxon>Salamandridae</taxon>
        <taxon>Pleurodelinae</taxon>
        <taxon>Pleurodeles</taxon>
    </lineage>
</organism>
<dbReference type="Gene3D" id="3.30.70.1820">
    <property type="entry name" value="L1 transposable element, RRM domain"/>
    <property type="match status" value="1"/>
</dbReference>
<comment type="caution">
    <text evidence="1">The sequence shown here is derived from an EMBL/GenBank/DDBJ whole genome shotgun (WGS) entry which is preliminary data.</text>
</comment>
<gene>
    <name evidence="1" type="ORF">NDU88_006186</name>
</gene>
<dbReference type="AlphaFoldDB" id="A0AAV7LRQ6"/>